<reference evidence="5" key="1">
    <citation type="submission" date="2022-04" db="EMBL/GenBank/DDBJ databases">
        <authorList>
            <person name="Forde T."/>
        </authorList>
    </citation>
    <scope>NUCLEOTIDE SEQUENCE</scope>
    <source>
        <strain evidence="5">A18Y016a</strain>
        <strain evidence="6">A18Y020d</strain>
    </source>
</reference>
<feature type="transmembrane region" description="Helical" evidence="3">
    <location>
        <begin position="12"/>
        <end position="30"/>
    </location>
</feature>
<feature type="binding site" evidence="2">
    <location>
        <position position="342"/>
    </location>
    <ligand>
        <name>Mn(2+)</name>
        <dbReference type="ChEBI" id="CHEBI:29035"/>
        <label>1</label>
    </ligand>
</feature>
<dbReference type="Pfam" id="PF24898">
    <property type="entry name" value="GGDEF_GdpP"/>
    <property type="match status" value="1"/>
</dbReference>
<evidence type="ECO:0000256" key="1">
    <source>
        <dbReference type="PIRNR" id="PIRNR026583"/>
    </source>
</evidence>
<dbReference type="InterPro" id="IPR000160">
    <property type="entry name" value="GGDEF_dom"/>
</dbReference>
<feature type="domain" description="GGDEF" evidence="4">
    <location>
        <begin position="170"/>
        <end position="298"/>
    </location>
</feature>
<feature type="binding site" evidence="2">
    <location>
        <position position="346"/>
    </location>
    <ligand>
        <name>Mn(2+)</name>
        <dbReference type="ChEBI" id="CHEBI:29035"/>
        <label>1</label>
    </ligand>
</feature>
<dbReference type="GO" id="GO:0005886">
    <property type="term" value="C:plasma membrane"/>
    <property type="evidence" value="ECO:0007669"/>
    <property type="project" value="UniProtKB-SubCell"/>
</dbReference>
<dbReference type="Gene3D" id="3.30.450.20">
    <property type="entry name" value="PAS domain"/>
    <property type="match status" value="1"/>
</dbReference>
<keyword evidence="7" id="KW-1185">Reference proteome</keyword>
<dbReference type="GO" id="GO:0016787">
    <property type="term" value="F:hydrolase activity"/>
    <property type="evidence" value="ECO:0007669"/>
    <property type="project" value="UniProtKB-UniRule"/>
</dbReference>
<keyword evidence="1 5" id="KW-0378">Hydrolase</keyword>
<feature type="binding site" evidence="2">
    <location>
        <position position="496"/>
    </location>
    <ligand>
        <name>Mn(2+)</name>
        <dbReference type="ChEBI" id="CHEBI:29035"/>
        <label>2</label>
    </ligand>
</feature>
<evidence type="ECO:0000256" key="3">
    <source>
        <dbReference type="SAM" id="Phobius"/>
    </source>
</evidence>
<feature type="binding site" evidence="2">
    <location>
        <position position="348"/>
    </location>
    <ligand>
        <name>Mn(2+)</name>
        <dbReference type="ChEBI" id="CHEBI:29035"/>
        <label>2</label>
    </ligand>
</feature>
<dbReference type="EMBL" id="OW659477">
    <property type="protein sequence ID" value="CAH2760536.1"/>
    <property type="molecule type" value="Genomic_DNA"/>
</dbReference>
<dbReference type="Pfam" id="PF02272">
    <property type="entry name" value="DHHA1"/>
    <property type="match status" value="1"/>
</dbReference>
<dbReference type="PROSITE" id="PS50887">
    <property type="entry name" value="GGDEF"/>
    <property type="match status" value="1"/>
</dbReference>
<dbReference type="InterPro" id="IPR051319">
    <property type="entry name" value="Oligoribo/pAp-PDE_c-di-AMP_PDE"/>
</dbReference>
<feature type="binding site" evidence="2">
    <location>
        <position position="417"/>
    </location>
    <ligand>
        <name>Mn(2+)</name>
        <dbReference type="ChEBI" id="CHEBI:29035"/>
        <label>1</label>
    </ligand>
</feature>
<dbReference type="GO" id="GO:0003676">
    <property type="term" value="F:nucleic acid binding"/>
    <property type="evidence" value="ECO:0007669"/>
    <property type="project" value="UniProtKB-UniRule"/>
</dbReference>
<dbReference type="GO" id="GO:0046872">
    <property type="term" value="F:metal ion binding"/>
    <property type="evidence" value="ECO:0007669"/>
    <property type="project" value="UniProtKB-KW"/>
</dbReference>
<comment type="function">
    <text evidence="1">Has phosphodiesterase (PDE) activity against cyclic-di-AMP (c-di-AMP).</text>
</comment>
<evidence type="ECO:0000313" key="5">
    <source>
        <dbReference type="EMBL" id="CAH2760536.1"/>
    </source>
</evidence>
<keyword evidence="1" id="KW-1003">Cell membrane</keyword>
<comment type="catalytic activity">
    <reaction evidence="1">
        <text>3',3'-c-di-AMP + H2O = 5'-O-phosphonoadenylyl-(3'-&gt;5')-adenosine + H(+)</text>
        <dbReference type="Rhea" id="RHEA:54420"/>
        <dbReference type="ChEBI" id="CHEBI:15377"/>
        <dbReference type="ChEBI" id="CHEBI:15378"/>
        <dbReference type="ChEBI" id="CHEBI:71500"/>
        <dbReference type="ChEBI" id="CHEBI:138171"/>
    </reaction>
</comment>
<feature type="binding site" evidence="2">
    <location>
        <position position="417"/>
    </location>
    <ligand>
        <name>Mn(2+)</name>
        <dbReference type="ChEBI" id="CHEBI:29035"/>
        <label>2</label>
    </ligand>
</feature>
<sequence length="651" mass="74413">MSNQFETLKTRLMILTLTQLVVLFFFHVFINKYLYVVQYIFLVIDFAIIFYIFATAITSRKERVISVADVLGQEASYAFEYANMGIITLDDQNTITWMSELFDELNILGTGELVTDIFPTIVKIIKGNNETMTIRFDSHVFEASTMGQKNIIFFKDVTDLNELEIINRNNQVVLGIAHLDNYEETTQYEEEQTIAFIDSNIRQAVVRWADNHEMFVRRIRPDRYLLVLNEQVFQRLESERFSIVNEIRKQATKIDASITLSLAFARHSDNFKDLEDMSNKALEMAQSRGGDQVAINTKNEVMRYFGGNTEAVEKRSKVRVRVMAQNLGEHILESSNVVIVGHRMMDFDCFGSALGVSSIVSVYNKEASIVIDLEDTEVNLAGGIRKHRDEFEKDHNLVTHEQARSLIGPNTLLIMVDHHSLQQCQFPDLVDKAETVVVIDHHRRTGDFKFKPTLTYIESSASSASELIVELFPYHRRNVVISKLEATFMYTGMLIDTNRFRNRSGSRTFQAAAELRKYGADLMEVENMLRDEYESFEMKNKVLSKCEFFDDYYVIAAYKDELLPRPLMSQAADEILTVKEVEASFVVAYVDEDIVAISSRSKGELNVQVVMERLGGGGHFTGAAAQIKGQSIHEVVESLKKAIENVREESE</sequence>
<proteinExistence type="inferred from homology"/>
<dbReference type="PANTHER" id="PTHR47618:SF2">
    <property type="entry name" value="CYCLIC-DI-AMP PHOSPHODIESTERASE GDPP"/>
    <property type="match status" value="1"/>
</dbReference>
<keyword evidence="2" id="KW-0479">Metal-binding</keyword>
<dbReference type="PANTHER" id="PTHR47618">
    <property type="entry name" value="BIFUNCTIONAL OLIGORIBONUCLEASE AND PAP PHOSPHATASE NRNA"/>
    <property type="match status" value="1"/>
</dbReference>
<comment type="similarity">
    <text evidence="1">Belongs to the GdpP/PdeA phosphodiesterase family.</text>
</comment>
<keyword evidence="1 3" id="KW-0472">Membrane</keyword>
<accession>A0AAU9VG98</accession>
<comment type="cofactor">
    <cofactor evidence="2">
        <name>Mn(2+)</name>
        <dbReference type="ChEBI" id="CHEBI:29035"/>
    </cofactor>
    <text evidence="2">For phosphodiesterase activity, probably binds 2 Mn(2+) per subunit.</text>
</comment>
<dbReference type="Gene3D" id="3.90.1640.10">
    <property type="entry name" value="inorganic pyrophosphatase (n-terminal core)"/>
    <property type="match status" value="1"/>
</dbReference>
<dbReference type="Proteomes" id="UP001154111">
    <property type="component" value="Chromosome"/>
</dbReference>
<feature type="binding site" evidence="2">
    <location>
        <position position="441"/>
    </location>
    <ligand>
        <name>Mn(2+)</name>
        <dbReference type="ChEBI" id="CHEBI:29035"/>
        <label>2</label>
    </ligand>
</feature>
<keyword evidence="2" id="KW-0464">Manganese</keyword>
<evidence type="ECO:0000313" key="7">
    <source>
        <dbReference type="Proteomes" id="UP001154095"/>
    </source>
</evidence>
<dbReference type="InterPro" id="IPR001667">
    <property type="entry name" value="DDH_dom"/>
</dbReference>
<keyword evidence="3" id="KW-0812">Transmembrane</keyword>
<dbReference type="Pfam" id="PF01368">
    <property type="entry name" value="DHH"/>
    <property type="match status" value="1"/>
</dbReference>
<dbReference type="PIRSF" id="PIRSF026583">
    <property type="entry name" value="YybT"/>
    <property type="match status" value="1"/>
</dbReference>
<keyword evidence="3" id="KW-1133">Transmembrane helix</keyword>
<dbReference type="RefSeq" id="WP_254006972.1">
    <property type="nucleotide sequence ID" value="NZ_OW659477.1"/>
</dbReference>
<evidence type="ECO:0000256" key="2">
    <source>
        <dbReference type="PIRSR" id="PIRSR026583-50"/>
    </source>
</evidence>
<dbReference type="Gene3D" id="3.10.310.30">
    <property type="match status" value="1"/>
</dbReference>
<gene>
    <name evidence="5" type="primary">gdpP</name>
    <name evidence="5" type="ORF">ERYAMS2_00170</name>
    <name evidence="6" type="ORF">ERYAMS_01728</name>
</gene>
<dbReference type="InterPro" id="IPR014528">
    <property type="entry name" value="GdpP/PdeA"/>
</dbReference>
<dbReference type="AlphaFoldDB" id="A0AAU9VG98"/>
<dbReference type="InterPro" id="IPR038763">
    <property type="entry name" value="DHH_sf"/>
</dbReference>
<evidence type="ECO:0000313" key="8">
    <source>
        <dbReference type="Proteomes" id="UP001154111"/>
    </source>
</evidence>
<organism evidence="5 8">
    <name type="scientific">Erysipelothrix amsterdamensis</name>
    <dbReference type="NCBI Taxonomy" id="2929157"/>
    <lineage>
        <taxon>Bacteria</taxon>
        <taxon>Bacillati</taxon>
        <taxon>Bacillota</taxon>
        <taxon>Erysipelotrichia</taxon>
        <taxon>Erysipelotrichales</taxon>
        <taxon>Erysipelotrichaceae</taxon>
        <taxon>Erysipelothrix</taxon>
    </lineage>
</organism>
<name>A0AAU9VG98_9FIRM</name>
<dbReference type="EC" id="3.1.4.-" evidence="1"/>
<dbReference type="InterPro" id="IPR003156">
    <property type="entry name" value="DHHA1_dom"/>
</dbReference>
<dbReference type="Proteomes" id="UP001154095">
    <property type="component" value="Chromosome"/>
</dbReference>
<protein>
    <recommendedName>
        <fullName evidence="1">Cyclic-di-AMP phosphodiesterase</fullName>
        <ecNumber evidence="1">3.1.4.-</ecNumber>
    </recommendedName>
</protein>
<feature type="transmembrane region" description="Helical" evidence="3">
    <location>
        <begin position="36"/>
        <end position="57"/>
    </location>
</feature>
<evidence type="ECO:0000313" key="6">
    <source>
        <dbReference type="EMBL" id="CAH2763827.1"/>
    </source>
</evidence>
<dbReference type="SUPFAM" id="SSF64182">
    <property type="entry name" value="DHH phosphoesterases"/>
    <property type="match status" value="1"/>
</dbReference>
<comment type="subcellular location">
    <subcellularLocation>
        <location evidence="1">Cell membrane</location>
    </subcellularLocation>
</comment>
<evidence type="ECO:0000259" key="4">
    <source>
        <dbReference type="PROSITE" id="PS50887"/>
    </source>
</evidence>
<dbReference type="EMBL" id="OW659496">
    <property type="protein sequence ID" value="CAH2763827.1"/>
    <property type="molecule type" value="Genomic_DNA"/>
</dbReference>